<evidence type="ECO:0000256" key="8">
    <source>
        <dbReference type="ARBA" id="ARBA00023136"/>
    </source>
</evidence>
<keyword evidence="2" id="KW-0245">EGF-like domain</keyword>
<evidence type="ECO:0000256" key="6">
    <source>
        <dbReference type="ARBA" id="ARBA00022837"/>
    </source>
</evidence>
<evidence type="ECO:0000256" key="2">
    <source>
        <dbReference type="ARBA" id="ARBA00022536"/>
    </source>
</evidence>
<reference evidence="15" key="1">
    <citation type="submission" date="2021-01" db="EMBL/GenBank/DDBJ databases">
        <authorList>
            <person name="Corre E."/>
            <person name="Pelletier E."/>
            <person name="Niang G."/>
            <person name="Scheremetjew M."/>
            <person name="Finn R."/>
            <person name="Kale V."/>
            <person name="Holt S."/>
            <person name="Cochrane G."/>
            <person name="Meng A."/>
            <person name="Brown T."/>
            <person name="Cohen L."/>
        </authorList>
    </citation>
    <scope>NUCLEOTIDE SEQUENCE</scope>
    <source>
        <strain evidence="15">CCMP147</strain>
    </source>
</reference>
<evidence type="ECO:0008006" key="16">
    <source>
        <dbReference type="Google" id="ProtNLM"/>
    </source>
</evidence>
<evidence type="ECO:0000256" key="12">
    <source>
        <dbReference type="SAM" id="SignalP"/>
    </source>
</evidence>
<evidence type="ECO:0000256" key="4">
    <source>
        <dbReference type="ARBA" id="ARBA00022729"/>
    </source>
</evidence>
<evidence type="ECO:0000256" key="5">
    <source>
        <dbReference type="ARBA" id="ARBA00022737"/>
    </source>
</evidence>
<evidence type="ECO:0000256" key="7">
    <source>
        <dbReference type="ARBA" id="ARBA00022989"/>
    </source>
</evidence>
<dbReference type="GO" id="GO:0016020">
    <property type="term" value="C:membrane"/>
    <property type="evidence" value="ECO:0007669"/>
    <property type="project" value="UniProtKB-SubCell"/>
</dbReference>
<feature type="transmembrane region" description="Helical" evidence="11">
    <location>
        <begin position="453"/>
        <end position="473"/>
    </location>
</feature>
<proteinExistence type="predicted"/>
<dbReference type="AlphaFoldDB" id="A0A7R9WI38"/>
<dbReference type="PANTHER" id="PTHR22702:SF1">
    <property type="entry name" value="PROTEASE-ASSOCIATED DOMAIN-CONTAINING PROTEIN 1"/>
    <property type="match status" value="1"/>
</dbReference>
<dbReference type="InterPro" id="IPR003137">
    <property type="entry name" value="PA_domain"/>
</dbReference>
<feature type="chain" id="PRO_5031235704" description="PA domain-containing protein" evidence="12">
    <location>
        <begin position="25"/>
        <end position="515"/>
    </location>
</feature>
<keyword evidence="5" id="KW-0677">Repeat</keyword>
<evidence type="ECO:0000313" key="15">
    <source>
        <dbReference type="EMBL" id="CAD8324234.1"/>
    </source>
</evidence>
<dbReference type="GO" id="GO:0012505">
    <property type="term" value="C:endomembrane system"/>
    <property type="evidence" value="ECO:0007669"/>
    <property type="project" value="UniProtKB-SubCell"/>
</dbReference>
<organism evidence="15">
    <name type="scientific">Pseudictyota dubia</name>
    <dbReference type="NCBI Taxonomy" id="2749911"/>
    <lineage>
        <taxon>Eukaryota</taxon>
        <taxon>Sar</taxon>
        <taxon>Stramenopiles</taxon>
        <taxon>Ochrophyta</taxon>
        <taxon>Bacillariophyta</taxon>
        <taxon>Mediophyceae</taxon>
        <taxon>Biddulphiophycidae</taxon>
        <taxon>Eupodiscales</taxon>
        <taxon>Odontellaceae</taxon>
        <taxon>Pseudictyota</taxon>
    </lineage>
</organism>
<gene>
    <name evidence="15" type="ORF">TDUB1175_LOCUS22653</name>
</gene>
<accession>A0A7R9WI38</accession>
<comment type="subcellular location">
    <subcellularLocation>
        <location evidence="10">Endomembrane system</location>
        <topology evidence="10">Single-pass membrane protein</topology>
    </subcellularLocation>
    <subcellularLocation>
        <location evidence="1">Membrane</location>
        <topology evidence="1">Single-pass type I membrane protein</topology>
    </subcellularLocation>
</comment>
<dbReference type="Pfam" id="PF25011">
    <property type="entry name" value="VSR_TRX"/>
    <property type="match status" value="1"/>
</dbReference>
<dbReference type="Gene3D" id="3.50.30.30">
    <property type="match status" value="1"/>
</dbReference>
<keyword evidence="4 12" id="KW-0732">Signal</keyword>
<dbReference type="Pfam" id="PF02225">
    <property type="entry name" value="PA"/>
    <property type="match status" value="1"/>
</dbReference>
<keyword evidence="3 11" id="KW-0812">Transmembrane</keyword>
<evidence type="ECO:0000256" key="1">
    <source>
        <dbReference type="ARBA" id="ARBA00004479"/>
    </source>
</evidence>
<evidence type="ECO:0000259" key="13">
    <source>
        <dbReference type="Pfam" id="PF02225"/>
    </source>
</evidence>
<evidence type="ECO:0000256" key="9">
    <source>
        <dbReference type="ARBA" id="ARBA00023180"/>
    </source>
</evidence>
<dbReference type="InterPro" id="IPR056858">
    <property type="entry name" value="VSR_TRX"/>
</dbReference>
<dbReference type="SUPFAM" id="SSF52025">
    <property type="entry name" value="PA domain"/>
    <property type="match status" value="1"/>
</dbReference>
<evidence type="ECO:0000259" key="14">
    <source>
        <dbReference type="Pfam" id="PF25011"/>
    </source>
</evidence>
<evidence type="ECO:0000256" key="3">
    <source>
        <dbReference type="ARBA" id="ARBA00022692"/>
    </source>
</evidence>
<keyword evidence="6" id="KW-0106">Calcium</keyword>
<evidence type="ECO:0000256" key="11">
    <source>
        <dbReference type="SAM" id="Phobius"/>
    </source>
</evidence>
<keyword evidence="8 11" id="KW-0472">Membrane</keyword>
<feature type="domain" description="Vacuolar sorting receptor thioredoxin-like" evidence="14">
    <location>
        <begin position="207"/>
        <end position="410"/>
    </location>
</feature>
<keyword evidence="7 11" id="KW-1133">Transmembrane helix</keyword>
<dbReference type="InterPro" id="IPR046450">
    <property type="entry name" value="PA_dom_sf"/>
</dbReference>
<dbReference type="EMBL" id="HBED01045082">
    <property type="protein sequence ID" value="CAD8324234.1"/>
    <property type="molecule type" value="Transcribed_RNA"/>
</dbReference>
<sequence>MTAFRRLALAAVANLASKSICADAANGVSSKLQVHIPKTLTKAGGYDHREALFGVPPYGGSLQQNVYYADADLCDANVDTRAGFPIRAKDEDGNMLPWPSPYILMVDRGGCTFVQKVRNAQRSGAAGVIIADNTCLCSAGDACFSDPGVDCETREPIMADDGSGSDISIPSFLMFKQDADPVKAELRANRMVRLEMAWSLPSPDDRVEYEFWSTPTDLVAKDFQKQWKAAAAALGARAYFTPHMYIYDGIKSGCQGADGENQCYNLCTNNGRYCATDPDNDLDQGISGADVVAESLRRTCIWKHYGEKDGVGGSWWDYVNEFMFRCDTEDYFTNPDCIKDAMAHSGIDAGRIDQCMGDSGGLEDDVPNTILEDQLAAKDSTGVVILPAAYVNGAAIRGALEFDVIFKAICAGYLAGTEPQICTECSNCPDEHKCVINGYCHTPAAEGAVSNQVFAVSMLGLAAFFGCVGFIQWRRSQRQTREQVRSILAEYMPLDEENKVSTAITDDDEAEGEFS</sequence>
<keyword evidence="9" id="KW-0325">Glycoprotein</keyword>
<feature type="signal peptide" evidence="12">
    <location>
        <begin position="1"/>
        <end position="24"/>
    </location>
</feature>
<evidence type="ECO:0000256" key="10">
    <source>
        <dbReference type="ARBA" id="ARBA00037847"/>
    </source>
</evidence>
<dbReference type="PANTHER" id="PTHR22702">
    <property type="entry name" value="PROTEASE-ASSOCIATED DOMAIN-CONTAINING PROTEIN"/>
    <property type="match status" value="1"/>
</dbReference>
<name>A0A7R9WI38_9STRA</name>
<protein>
    <recommendedName>
        <fullName evidence="16">PA domain-containing protein</fullName>
    </recommendedName>
</protein>
<feature type="domain" description="PA" evidence="13">
    <location>
        <begin position="66"/>
        <end position="176"/>
    </location>
</feature>